<keyword evidence="4" id="KW-0520">NAD</keyword>
<dbReference type="Pfam" id="PF13241">
    <property type="entry name" value="NAD_binding_7"/>
    <property type="match status" value="1"/>
</dbReference>
<dbReference type="InterPro" id="IPR028161">
    <property type="entry name" value="Met8-like"/>
</dbReference>
<evidence type="ECO:0000313" key="9">
    <source>
        <dbReference type="Proteomes" id="UP000248214"/>
    </source>
</evidence>
<keyword evidence="9" id="KW-1185">Reference proteome</keyword>
<dbReference type="InterPro" id="IPR036291">
    <property type="entry name" value="NAD(P)-bd_dom_sf"/>
</dbReference>
<comment type="catalytic activity">
    <reaction evidence="6">
        <text>precorrin-2 + NAD(+) = sirohydrochlorin + NADH + 2 H(+)</text>
        <dbReference type="Rhea" id="RHEA:15613"/>
        <dbReference type="ChEBI" id="CHEBI:15378"/>
        <dbReference type="ChEBI" id="CHEBI:57540"/>
        <dbReference type="ChEBI" id="CHEBI:57945"/>
        <dbReference type="ChEBI" id="CHEBI:58351"/>
        <dbReference type="ChEBI" id="CHEBI:58827"/>
        <dbReference type="EC" id="1.3.1.76"/>
    </reaction>
</comment>
<name>A0A323T7X7_9BACI</name>
<dbReference type="GO" id="GO:0019354">
    <property type="term" value="P:siroheme biosynthetic process"/>
    <property type="evidence" value="ECO:0007669"/>
    <property type="project" value="UniProtKB-UniPathway"/>
</dbReference>
<dbReference type="EC" id="1.3.1.76" evidence="2"/>
<dbReference type="SUPFAM" id="SSF75615">
    <property type="entry name" value="Siroheme synthase middle domains-like"/>
    <property type="match status" value="1"/>
</dbReference>
<sequence length="209" mass="23654">MVKMSSPFVLQIKNKPCLVIGGGTIAERKIIHLLKEQASVTVISPTLTENLKQQRNAFTYKETDMKVKDTDREGCDRLDLNWRSFFLVVIATDSFALNEKFATGLTQYVSLINVVDNQQVSSFFFPSVIERGKLKVAVTTSGASPILSKKITRHIAKLLGPEYGEYVDQLAALRRDLQKREINPIRRKELLEASTPFPLPDSQERENKK</sequence>
<dbReference type="Proteomes" id="UP000248214">
    <property type="component" value="Unassembled WGS sequence"/>
</dbReference>
<organism evidence="8 9">
    <name type="scientific">Salipaludibacillus keqinensis</name>
    <dbReference type="NCBI Taxonomy" id="2045207"/>
    <lineage>
        <taxon>Bacteria</taxon>
        <taxon>Bacillati</taxon>
        <taxon>Bacillota</taxon>
        <taxon>Bacilli</taxon>
        <taxon>Bacillales</taxon>
        <taxon>Bacillaceae</taxon>
    </lineage>
</organism>
<dbReference type="AlphaFoldDB" id="A0A323T7X7"/>
<comment type="caution">
    <text evidence="8">The sequence shown here is derived from an EMBL/GenBank/DDBJ whole genome shotgun (WGS) entry which is preliminary data.</text>
</comment>
<dbReference type="Gene3D" id="3.40.50.720">
    <property type="entry name" value="NAD(P)-binding Rossmann-like Domain"/>
    <property type="match status" value="1"/>
</dbReference>
<evidence type="ECO:0000313" key="8">
    <source>
        <dbReference type="EMBL" id="PYZ91719.1"/>
    </source>
</evidence>
<dbReference type="GO" id="GO:0004325">
    <property type="term" value="F:ferrochelatase activity"/>
    <property type="evidence" value="ECO:0007669"/>
    <property type="project" value="InterPro"/>
</dbReference>
<dbReference type="NCBIfam" id="TIGR01470">
    <property type="entry name" value="cysG_Nterm"/>
    <property type="match status" value="1"/>
</dbReference>
<dbReference type="Pfam" id="PF14824">
    <property type="entry name" value="Sirohm_synth_M"/>
    <property type="match status" value="1"/>
</dbReference>
<dbReference type="EMBL" id="PDOD01000006">
    <property type="protein sequence ID" value="PYZ91719.1"/>
    <property type="molecule type" value="Genomic_DNA"/>
</dbReference>
<dbReference type="UniPathway" id="UPA00262">
    <property type="reaction ID" value="UER00222"/>
</dbReference>
<protein>
    <recommendedName>
        <fullName evidence="2">precorrin-2 dehydrogenase</fullName>
        <ecNumber evidence="2">1.3.1.76</ecNumber>
    </recommendedName>
</protein>
<dbReference type="SUPFAM" id="SSF51735">
    <property type="entry name" value="NAD(P)-binding Rossmann-fold domains"/>
    <property type="match status" value="1"/>
</dbReference>
<dbReference type="PANTHER" id="PTHR35330:SF1">
    <property type="entry name" value="SIROHEME BIOSYNTHESIS PROTEIN MET8"/>
    <property type="match status" value="1"/>
</dbReference>
<dbReference type="GO" id="GO:0043115">
    <property type="term" value="F:precorrin-2 dehydrogenase activity"/>
    <property type="evidence" value="ECO:0007669"/>
    <property type="project" value="UniProtKB-EC"/>
</dbReference>
<dbReference type="PANTHER" id="PTHR35330">
    <property type="entry name" value="SIROHEME BIOSYNTHESIS PROTEIN MET8"/>
    <property type="match status" value="1"/>
</dbReference>
<evidence type="ECO:0000259" key="7">
    <source>
        <dbReference type="Pfam" id="PF14824"/>
    </source>
</evidence>
<gene>
    <name evidence="8" type="ORF">CR194_19045</name>
</gene>
<evidence type="ECO:0000256" key="1">
    <source>
        <dbReference type="ARBA" id="ARBA00005010"/>
    </source>
</evidence>
<evidence type="ECO:0000256" key="5">
    <source>
        <dbReference type="ARBA" id="ARBA00023244"/>
    </source>
</evidence>
<evidence type="ECO:0000256" key="6">
    <source>
        <dbReference type="ARBA" id="ARBA00047561"/>
    </source>
</evidence>
<keyword evidence="5" id="KW-0627">Porphyrin biosynthesis</keyword>
<evidence type="ECO:0000256" key="4">
    <source>
        <dbReference type="ARBA" id="ARBA00023027"/>
    </source>
</evidence>
<dbReference type="Gene3D" id="1.10.8.610">
    <property type="entry name" value="SirC, precorrin-2 dehydrogenase, C-terminal helical domain-like"/>
    <property type="match status" value="1"/>
</dbReference>
<proteinExistence type="predicted"/>
<dbReference type="InterPro" id="IPR042518">
    <property type="entry name" value="SirC_C"/>
</dbReference>
<feature type="domain" description="Siroheme synthase central" evidence="7">
    <location>
        <begin position="131"/>
        <end position="157"/>
    </location>
</feature>
<dbReference type="InterPro" id="IPR028281">
    <property type="entry name" value="Sirohaem_synthase_central"/>
</dbReference>
<reference evidence="8 9" key="1">
    <citation type="submission" date="2017-10" db="EMBL/GenBank/DDBJ databases">
        <title>Bacillus sp. nov., a halophilic bacterium isolated from a Keqin Lake.</title>
        <authorList>
            <person name="Wang H."/>
        </authorList>
    </citation>
    <scope>NUCLEOTIDE SEQUENCE [LARGE SCALE GENOMIC DNA]</scope>
    <source>
        <strain evidence="8 9">KQ-12</strain>
    </source>
</reference>
<evidence type="ECO:0000256" key="2">
    <source>
        <dbReference type="ARBA" id="ARBA00012400"/>
    </source>
</evidence>
<accession>A0A323T7X7</accession>
<evidence type="ECO:0000256" key="3">
    <source>
        <dbReference type="ARBA" id="ARBA00023002"/>
    </source>
</evidence>
<keyword evidence="3" id="KW-0560">Oxidoreductase</keyword>
<dbReference type="InterPro" id="IPR006367">
    <property type="entry name" value="Sirohaem_synthase_N"/>
</dbReference>
<comment type="pathway">
    <text evidence="1">Porphyrin-containing compound metabolism; siroheme biosynthesis; sirohydrochlorin from precorrin-2: step 1/1.</text>
</comment>